<dbReference type="SUPFAM" id="SSF53271">
    <property type="entry name" value="PRTase-like"/>
    <property type="match status" value="1"/>
</dbReference>
<organism evidence="2 3">
    <name type="scientific">Faecalibacter rhinopitheci</name>
    <dbReference type="NCBI Taxonomy" id="2779678"/>
    <lineage>
        <taxon>Bacteria</taxon>
        <taxon>Pseudomonadati</taxon>
        <taxon>Bacteroidota</taxon>
        <taxon>Flavobacteriia</taxon>
        <taxon>Flavobacteriales</taxon>
        <taxon>Weeksellaceae</taxon>
        <taxon>Faecalibacter</taxon>
    </lineage>
</organism>
<accession>A0A8J7FQS0</accession>
<dbReference type="Pfam" id="PF00156">
    <property type="entry name" value="Pribosyltran"/>
    <property type="match status" value="1"/>
</dbReference>
<reference evidence="2" key="1">
    <citation type="submission" date="2020-10" db="EMBL/GenBank/DDBJ databases">
        <authorList>
            <person name="Lu T."/>
            <person name="Wang Q."/>
            <person name="Han X."/>
        </authorList>
    </citation>
    <scope>NUCLEOTIDE SEQUENCE</scope>
    <source>
        <strain evidence="2">WQ 117</strain>
    </source>
</reference>
<evidence type="ECO:0000313" key="3">
    <source>
        <dbReference type="Proteomes" id="UP000608754"/>
    </source>
</evidence>
<dbReference type="RefSeq" id="WP_194182138.1">
    <property type="nucleotide sequence ID" value="NZ_JADGIK010000002.1"/>
</dbReference>
<feature type="domain" description="Phosphoribosyltransferase" evidence="1">
    <location>
        <begin position="85"/>
        <end position="185"/>
    </location>
</feature>
<dbReference type="EMBL" id="JADGIK010000002">
    <property type="protein sequence ID" value="MBF0596608.1"/>
    <property type="molecule type" value="Genomic_DNA"/>
</dbReference>
<evidence type="ECO:0000259" key="1">
    <source>
        <dbReference type="Pfam" id="PF00156"/>
    </source>
</evidence>
<dbReference type="InterPro" id="IPR000836">
    <property type="entry name" value="PRTase_dom"/>
</dbReference>
<name>A0A8J7FQS0_9FLAO</name>
<dbReference type="AlphaFoldDB" id="A0A8J7FQS0"/>
<dbReference type="Gene3D" id="3.40.50.2020">
    <property type="match status" value="1"/>
</dbReference>
<proteinExistence type="predicted"/>
<keyword evidence="3" id="KW-1185">Reference proteome</keyword>
<dbReference type="InterPro" id="IPR029057">
    <property type="entry name" value="PRTase-like"/>
</dbReference>
<protein>
    <recommendedName>
        <fullName evidence="1">Phosphoribosyltransferase domain-containing protein</fullName>
    </recommendedName>
</protein>
<gene>
    <name evidence="2" type="ORF">IM532_03905</name>
</gene>
<sequence length="194" mass="22401">MKVINFEQNAFNDFLAESLKELNNDSIKLLILGIKEGGSPLAINVYDFLKYNSKNQIELNFITCQRPSTYAKKNKKFLKYLIQNFFKILPLSVLDILRVMEFKILTNSNLDTARHIIVENEIDYNKYDKILIIDDAVDSGLTLKKVSDYIGTKKHESVAVESLAVVVTNENTMMMPDYFLYKNVLIRFPWSLDG</sequence>
<evidence type="ECO:0000313" key="2">
    <source>
        <dbReference type="EMBL" id="MBF0596608.1"/>
    </source>
</evidence>
<comment type="caution">
    <text evidence="2">The sequence shown here is derived from an EMBL/GenBank/DDBJ whole genome shotgun (WGS) entry which is preliminary data.</text>
</comment>
<dbReference type="Proteomes" id="UP000608754">
    <property type="component" value="Unassembled WGS sequence"/>
</dbReference>